<dbReference type="PANTHER" id="PTHR43471:SF12">
    <property type="entry name" value="HYPOTHETICAL MEMBRANE PROTEIN, CONSERVED"/>
    <property type="match status" value="1"/>
</dbReference>
<keyword evidence="4" id="KW-1185">Reference proteome</keyword>
<protein>
    <submittedName>
        <fullName evidence="3">ABC transporter permease</fullName>
    </submittedName>
</protein>
<feature type="transmembrane region" description="Helical" evidence="1">
    <location>
        <begin position="244"/>
        <end position="261"/>
    </location>
</feature>
<feature type="transmembrane region" description="Helical" evidence="1">
    <location>
        <begin position="473"/>
        <end position="494"/>
    </location>
</feature>
<dbReference type="Proteomes" id="UP000759298">
    <property type="component" value="Unassembled WGS sequence"/>
</dbReference>
<feature type="transmembrane region" description="Helical" evidence="1">
    <location>
        <begin position="444"/>
        <end position="466"/>
    </location>
</feature>
<name>A0ABS7PF67_9SPHN</name>
<dbReference type="EMBL" id="JAHWXP010000003">
    <property type="protein sequence ID" value="MBY8337719.1"/>
    <property type="molecule type" value="Genomic_DNA"/>
</dbReference>
<feature type="transmembrane region" description="Helical" evidence="1">
    <location>
        <begin position="565"/>
        <end position="587"/>
    </location>
</feature>
<feature type="transmembrane region" description="Helical" evidence="1">
    <location>
        <begin position="353"/>
        <end position="378"/>
    </location>
</feature>
<feature type="transmembrane region" description="Helical" evidence="1">
    <location>
        <begin position="146"/>
        <end position="168"/>
    </location>
</feature>
<feature type="transmembrane region" description="Helical" evidence="1">
    <location>
        <begin position="59"/>
        <end position="79"/>
    </location>
</feature>
<dbReference type="PANTHER" id="PTHR43471">
    <property type="entry name" value="ABC TRANSPORTER PERMEASE"/>
    <property type="match status" value="1"/>
</dbReference>
<keyword evidence="1" id="KW-0472">Membrane</keyword>
<keyword evidence="1" id="KW-1133">Transmembrane helix</keyword>
<feature type="transmembrane region" description="Helical" evidence="1">
    <location>
        <begin position="527"/>
        <end position="544"/>
    </location>
</feature>
<dbReference type="InterPro" id="IPR014782">
    <property type="entry name" value="Peptidase_M1_dom"/>
</dbReference>
<organism evidence="3 4">
    <name type="scientific">Alteriqipengyuania abyssalis</name>
    <dbReference type="NCBI Taxonomy" id="2860200"/>
    <lineage>
        <taxon>Bacteria</taxon>
        <taxon>Pseudomonadati</taxon>
        <taxon>Pseudomonadota</taxon>
        <taxon>Alphaproteobacteria</taxon>
        <taxon>Sphingomonadales</taxon>
        <taxon>Erythrobacteraceae</taxon>
        <taxon>Alteriqipengyuania</taxon>
    </lineage>
</organism>
<evidence type="ECO:0000259" key="2">
    <source>
        <dbReference type="Pfam" id="PF01433"/>
    </source>
</evidence>
<evidence type="ECO:0000256" key="1">
    <source>
        <dbReference type="SAM" id="Phobius"/>
    </source>
</evidence>
<dbReference type="Gene3D" id="1.10.390.10">
    <property type="entry name" value="Neutral Protease Domain 2"/>
    <property type="match status" value="1"/>
</dbReference>
<dbReference type="RefSeq" id="WP_222825234.1">
    <property type="nucleotide sequence ID" value="NZ_JAHWXP010000003.1"/>
</dbReference>
<keyword evidence="1" id="KW-0812">Transmembrane</keyword>
<feature type="transmembrane region" description="Helical" evidence="1">
    <location>
        <begin position="409"/>
        <end position="432"/>
    </location>
</feature>
<reference evidence="3 4" key="1">
    <citation type="submission" date="2021-07" db="EMBL/GenBank/DDBJ databases">
        <title>Alteriqipengyuania abyssalis NZ-12B nov, sp.nov isolated from deep sea sponge in pacific ocean.</title>
        <authorList>
            <person name="Tareen S."/>
            <person name="Wink J."/>
        </authorList>
    </citation>
    <scope>NUCLEOTIDE SEQUENCE [LARGE SCALE GENOMIC DNA]</scope>
    <source>
        <strain evidence="3 4">NZ-12B</strain>
    </source>
</reference>
<feature type="transmembrane region" description="Helical" evidence="1">
    <location>
        <begin position="175"/>
        <end position="195"/>
    </location>
</feature>
<evidence type="ECO:0000313" key="3">
    <source>
        <dbReference type="EMBL" id="MBY8337719.1"/>
    </source>
</evidence>
<sequence length="1194" mass="133904">MFAKIALFELRYQLRNPVFWVATVIFFLLTYGAMASDDITIGGGGNVNANSPVAIVTTHMILTLFFMFVTTAFVANVIVRDEESGFGPLIRSTQVSKFSYLFGRFTGAFVAAACAFLVVPLGIWIGSLMPWLDPETIGPNRFSYYAVAYFVFALPSIFMVSALFFAVATITRSMMYTYVAVVLFLVLYIVLNSVMSSQPEYRDLASYIEPFGLAAFGNATRYWTAAESNTLIPPVDGVLLANRAIWLCFSALMLALAYWRFSFASKSISARRARKADRKLAKLAAKEPRLVDTLPQPTPERAGWARLVARTRFEMGQVLRSPAFFVLLLIGLFNAFAGLFFGNEIYGTPARPLTFALIEPLMGTFALIPIIIAIYYGGELVWRDRERKFNEIIDSTSVPGWSYMVPKTIAVAFVLIATLLISVVAAMLIQAFRGYTDFEIGKYLAWYVLPMSVDMVLLAILSIFIQALSPNKFVGWGIMVIYLIGTIVLSSLGFEHPLYLYGSTGTMRVSDINGANVGWSTGWWLRLYWGAIALVLAVLAHLLWRRGADGALLPRLRQLPRRLASPSGAILACALAVAALSGGWIFYQMNVVDEYRTQDDVEAQLAAYEKKYLKYENLPQPTATDMKLAVDLYPEETRMEARGTIAFVNNTGRPLEQLHLRIADSDAEIRSIEVEGATLDVDDEENKYRIYRFDQPLAPGATGAFTFATRRWQQGMRASGDDTRLVRNGTFLSNSEFVPQIGMSRSGLLSDRATRRKYDLPAELRQAKLEDESARNRNYVGNSPWVTSDITVSTVAGQTPVAPGDRVSDEVRGDRRVARFVSKQPILAFFSIQSADYEVTRRVHNGTTLEIYHHPNHDFNVERMLDAMEISLDYYEANFGPYQFDYARIIEFPGYASFAQAFAGTIPYSEDMGFIADNGDAESIDYVTYVTAHELGHQYWAHQLISSDQQGGTMLVETMAQYSALMVMKHLYGEDNIRRFLKYELDNYLAARGSEAIEELPLERVEDQGYIHYRKGAVVTYLLQDRLGEDRVNTMLSGLLDRYKFKGPPYANANDLVGGYLSLARNKQERDLVTDLLQRITLYDLKADEAKVTKRADGKFETEITVDADKFYADGQGQERKALLSDEIEVGVFAQKPGLGAFERKDVLAMRRYPVHSGSQTIRIVTDTRPSFAGIDPYNKYIDRNSDDNIVAID</sequence>
<comment type="caution">
    <text evidence="3">The sequence shown here is derived from an EMBL/GenBank/DDBJ whole genome shotgun (WGS) entry which is preliminary data.</text>
</comment>
<gene>
    <name evidence="3" type="ORF">KYN89_11765</name>
</gene>
<dbReference type="InterPro" id="IPR027268">
    <property type="entry name" value="Peptidase_M4/M1_CTD_sf"/>
</dbReference>
<dbReference type="SUPFAM" id="SSF55486">
    <property type="entry name" value="Metalloproteases ('zincins'), catalytic domain"/>
    <property type="match status" value="1"/>
</dbReference>
<dbReference type="Pfam" id="PF01433">
    <property type="entry name" value="Peptidase_M1"/>
    <property type="match status" value="1"/>
</dbReference>
<feature type="transmembrane region" description="Helical" evidence="1">
    <location>
        <begin position="100"/>
        <end position="126"/>
    </location>
</feature>
<feature type="transmembrane region" description="Helical" evidence="1">
    <location>
        <begin position="322"/>
        <end position="341"/>
    </location>
</feature>
<dbReference type="Pfam" id="PF12679">
    <property type="entry name" value="ABC2_membrane_2"/>
    <property type="match status" value="1"/>
</dbReference>
<accession>A0ABS7PF67</accession>
<proteinExistence type="predicted"/>
<evidence type="ECO:0000313" key="4">
    <source>
        <dbReference type="Proteomes" id="UP000759298"/>
    </source>
</evidence>
<feature type="domain" description="Peptidase M1 membrane alanine aminopeptidase" evidence="2">
    <location>
        <begin position="867"/>
        <end position="1047"/>
    </location>
</feature>